<dbReference type="OrthoDB" id="5521887at2"/>
<dbReference type="InterPro" id="IPR019734">
    <property type="entry name" value="TPR_rpt"/>
</dbReference>
<dbReference type="Proteomes" id="UP000331127">
    <property type="component" value="Unassembled WGS sequence"/>
</dbReference>
<dbReference type="PRINTS" id="PR00364">
    <property type="entry name" value="DISEASERSIST"/>
</dbReference>
<dbReference type="Pfam" id="PF13424">
    <property type="entry name" value="TPR_12"/>
    <property type="match status" value="2"/>
</dbReference>
<dbReference type="InterPro" id="IPR002182">
    <property type="entry name" value="NB-ARC"/>
</dbReference>
<dbReference type="InterPro" id="IPR011990">
    <property type="entry name" value="TPR-like_helical_dom_sf"/>
</dbReference>
<dbReference type="InterPro" id="IPR027417">
    <property type="entry name" value="P-loop_NTPase"/>
</dbReference>
<evidence type="ECO:0000256" key="2">
    <source>
        <dbReference type="ARBA" id="ARBA00023015"/>
    </source>
</evidence>
<keyword evidence="3 6" id="KW-0238">DNA-binding</keyword>
<comment type="caution">
    <text evidence="8">The sequence shown here is derived from an EMBL/GenBank/DDBJ whole genome shotgun (WGS) entry which is preliminary data.</text>
</comment>
<dbReference type="PROSITE" id="PS51755">
    <property type="entry name" value="OMPR_PHOB"/>
    <property type="match status" value="1"/>
</dbReference>
<protein>
    <submittedName>
        <fullName evidence="8">SARP family transcriptional regulator</fullName>
    </submittedName>
</protein>
<evidence type="ECO:0000256" key="3">
    <source>
        <dbReference type="ARBA" id="ARBA00023125"/>
    </source>
</evidence>
<dbReference type="PANTHER" id="PTHR35807:SF1">
    <property type="entry name" value="TRANSCRIPTIONAL REGULATOR REDD"/>
    <property type="match status" value="1"/>
</dbReference>
<proteinExistence type="inferred from homology"/>
<keyword evidence="2" id="KW-0805">Transcription regulation</keyword>
<dbReference type="CDD" id="cd15831">
    <property type="entry name" value="BTAD"/>
    <property type="match status" value="1"/>
</dbReference>
<dbReference type="InterPro" id="IPR005158">
    <property type="entry name" value="BTAD"/>
</dbReference>
<dbReference type="GO" id="GO:0000160">
    <property type="term" value="P:phosphorelay signal transduction system"/>
    <property type="evidence" value="ECO:0007669"/>
    <property type="project" value="InterPro"/>
</dbReference>
<dbReference type="InterPro" id="IPR016032">
    <property type="entry name" value="Sig_transdc_resp-reg_C-effctor"/>
</dbReference>
<dbReference type="InterPro" id="IPR036388">
    <property type="entry name" value="WH-like_DNA-bd_sf"/>
</dbReference>
<dbReference type="SUPFAM" id="SSF52540">
    <property type="entry name" value="P-loop containing nucleoside triphosphate hydrolases"/>
    <property type="match status" value="1"/>
</dbReference>
<comment type="similarity">
    <text evidence="1">Belongs to the AfsR/DnrI/RedD regulatory family.</text>
</comment>
<dbReference type="InterPro" id="IPR001867">
    <property type="entry name" value="OmpR/PhoB-type_DNA-bd"/>
</dbReference>
<keyword evidence="9" id="KW-1185">Reference proteome</keyword>
<dbReference type="AlphaFoldDB" id="A0A5M3WS97"/>
<evidence type="ECO:0000256" key="6">
    <source>
        <dbReference type="PROSITE-ProRule" id="PRU01091"/>
    </source>
</evidence>
<accession>A0A5M3WS97</accession>
<dbReference type="PANTHER" id="PTHR35807">
    <property type="entry name" value="TRANSCRIPTIONAL REGULATOR REDD-RELATED"/>
    <property type="match status" value="1"/>
</dbReference>
<name>A0A5M3WS97_9ACTN</name>
<evidence type="ECO:0000256" key="1">
    <source>
        <dbReference type="ARBA" id="ARBA00005820"/>
    </source>
</evidence>
<evidence type="ECO:0000256" key="5">
    <source>
        <dbReference type="PROSITE-ProRule" id="PRU00339"/>
    </source>
</evidence>
<evidence type="ECO:0000313" key="9">
    <source>
        <dbReference type="Proteomes" id="UP000331127"/>
    </source>
</evidence>
<dbReference type="Gene3D" id="1.25.40.10">
    <property type="entry name" value="Tetratricopeptide repeat domain"/>
    <property type="match status" value="3"/>
</dbReference>
<sequence length="930" mass="101733">MNEVLRYGLLGPPVLWQDGAQVAINARRERVALGVLLLHANQVVTAEELIDALWPDEPPPSARAQVHGCVFRLRRLLGNQALHTSAPGYKLHVRDEEFDVRVFEQAVALGREELENGRPAAAGRLLRRALGLWRGPALATLDSPAARAEAARLDELRLTVWEEYADTGLRFGTIDDLVGELTALVTRHPLRETFIRQLMVALYRSGRQGEALEVYRRARKDLAEQLGVPPGPVLEATHRRILCGDPSLHDSAAVAREEGPAVVRSTPLPLAVRGFVGRRDQLAQLDGLADESRRDHSVTIAAIMGTAGIGKTALAVHWAHQARERFPDGQLFVNLRGFDPSGRALQPEEAIREFLHALGVPPERVPVEPSSQAALYRTLLTGRRILIFLDNARDAEQVRPLLPDEPGCLVLVTSRSGLTGLLTAEGAQPLTLDLLSVAEARELLSHRIGRDRVTADSGAADAISASCARLPLALVTAAARAATHPNFPLAALAEELRDAGPGLDALDGDETSGVRAAFSWSYRLLSEPATRLFRLLGLYPGPQITPIAAASLAGLAVGPARRMLAELARAHMLTEQAPGRFGFHDLLRAYAIERTHALDSAEQRREALLRLLDHYLHTADGADLLMDPYRVPIALPPPRPGVTVEHLPDSAAGFAWFAAEWPTLEALTRHAATAGFAAYVWQLAWAYSDFLYWRGRWHDLTTTHRIALEVARRLGSPAGQAHAHRGLAGACALLARHGEAHDHLLRALDLFGEVDDQADQAHIHRNLAQVLEGLGRHAPARAHARQAYQIYRVIGDRTGQAKALSAIGWYHALLGDHDRALRCGRRALDLHRAQGDVRAEAVTWHRLGYSHHQLGDHGQAIACYEHAVEMLRRFGDRAYETVVLDHLGDTYLSVADVGAARTSWTGALAILEQIGDPHAQEVRAKLHRTG</sequence>
<gene>
    <name evidence="8" type="ORF">Amac_058220</name>
</gene>
<dbReference type="SUPFAM" id="SSF46894">
    <property type="entry name" value="C-terminal effector domain of the bipartite response regulators"/>
    <property type="match status" value="1"/>
</dbReference>
<dbReference type="PROSITE" id="PS50005">
    <property type="entry name" value="TPR"/>
    <property type="match status" value="1"/>
</dbReference>
<evidence type="ECO:0000259" key="7">
    <source>
        <dbReference type="PROSITE" id="PS51755"/>
    </source>
</evidence>
<dbReference type="Pfam" id="PF00486">
    <property type="entry name" value="Trans_reg_C"/>
    <property type="match status" value="1"/>
</dbReference>
<keyword evidence="5" id="KW-0802">TPR repeat</keyword>
<dbReference type="GO" id="GO:0043531">
    <property type="term" value="F:ADP binding"/>
    <property type="evidence" value="ECO:0007669"/>
    <property type="project" value="InterPro"/>
</dbReference>
<organism evidence="8 9">
    <name type="scientific">Acrocarpospora macrocephala</name>
    <dbReference type="NCBI Taxonomy" id="150177"/>
    <lineage>
        <taxon>Bacteria</taxon>
        <taxon>Bacillati</taxon>
        <taxon>Actinomycetota</taxon>
        <taxon>Actinomycetes</taxon>
        <taxon>Streptosporangiales</taxon>
        <taxon>Streptosporangiaceae</taxon>
        <taxon>Acrocarpospora</taxon>
    </lineage>
</organism>
<dbReference type="Gene3D" id="1.10.10.10">
    <property type="entry name" value="Winged helix-like DNA-binding domain superfamily/Winged helix DNA-binding domain"/>
    <property type="match status" value="1"/>
</dbReference>
<dbReference type="SMART" id="SM01043">
    <property type="entry name" value="BTAD"/>
    <property type="match status" value="1"/>
</dbReference>
<dbReference type="SMART" id="SM00862">
    <property type="entry name" value="Trans_reg_C"/>
    <property type="match status" value="1"/>
</dbReference>
<feature type="repeat" description="TPR" evidence="5">
    <location>
        <begin position="841"/>
        <end position="874"/>
    </location>
</feature>
<keyword evidence="4" id="KW-0804">Transcription</keyword>
<dbReference type="InterPro" id="IPR051677">
    <property type="entry name" value="AfsR-DnrI-RedD_regulator"/>
</dbReference>
<dbReference type="Pfam" id="PF03704">
    <property type="entry name" value="BTAD"/>
    <property type="match status" value="1"/>
</dbReference>
<dbReference type="RefSeq" id="WP_155357550.1">
    <property type="nucleotide sequence ID" value="NZ_BAAAHL010000012.1"/>
</dbReference>
<reference evidence="8 9" key="1">
    <citation type="submission" date="2019-10" db="EMBL/GenBank/DDBJ databases">
        <title>Whole genome shotgun sequence of Acrocarpospora macrocephala NBRC 16266.</title>
        <authorList>
            <person name="Ichikawa N."/>
            <person name="Kimura A."/>
            <person name="Kitahashi Y."/>
            <person name="Komaki H."/>
            <person name="Oguchi A."/>
        </authorList>
    </citation>
    <scope>NUCLEOTIDE SEQUENCE [LARGE SCALE GENOMIC DNA]</scope>
    <source>
        <strain evidence="8 9">NBRC 16266</strain>
    </source>
</reference>
<dbReference type="SUPFAM" id="SSF48452">
    <property type="entry name" value="TPR-like"/>
    <property type="match status" value="2"/>
</dbReference>
<feature type="DNA-binding region" description="OmpR/PhoB-type" evidence="6">
    <location>
        <begin position="1"/>
        <end position="93"/>
    </location>
</feature>
<dbReference type="SMART" id="SM00028">
    <property type="entry name" value="TPR"/>
    <property type="match status" value="4"/>
</dbReference>
<dbReference type="GO" id="GO:0006355">
    <property type="term" value="P:regulation of DNA-templated transcription"/>
    <property type="evidence" value="ECO:0007669"/>
    <property type="project" value="InterPro"/>
</dbReference>
<evidence type="ECO:0000313" key="8">
    <source>
        <dbReference type="EMBL" id="GES12225.1"/>
    </source>
</evidence>
<dbReference type="Gene3D" id="3.40.50.300">
    <property type="entry name" value="P-loop containing nucleotide triphosphate hydrolases"/>
    <property type="match status" value="1"/>
</dbReference>
<dbReference type="Pfam" id="PF00931">
    <property type="entry name" value="NB-ARC"/>
    <property type="match status" value="1"/>
</dbReference>
<feature type="domain" description="OmpR/PhoB-type" evidence="7">
    <location>
        <begin position="1"/>
        <end position="93"/>
    </location>
</feature>
<dbReference type="GO" id="GO:0003677">
    <property type="term" value="F:DNA binding"/>
    <property type="evidence" value="ECO:0007669"/>
    <property type="project" value="UniProtKB-UniRule"/>
</dbReference>
<dbReference type="EMBL" id="BLAE01000035">
    <property type="protein sequence ID" value="GES12225.1"/>
    <property type="molecule type" value="Genomic_DNA"/>
</dbReference>
<evidence type="ECO:0000256" key="4">
    <source>
        <dbReference type="ARBA" id="ARBA00023163"/>
    </source>
</evidence>